<feature type="compositionally biased region" description="Basic residues" evidence="1">
    <location>
        <begin position="9"/>
        <end position="19"/>
    </location>
</feature>
<feature type="region of interest" description="Disordered" evidence="1">
    <location>
        <begin position="1"/>
        <end position="73"/>
    </location>
</feature>
<accession>A0A2V0R9U4</accession>
<reference evidence="2" key="1">
    <citation type="submission" date="2017-04" db="EMBL/GenBank/DDBJ databases">
        <title>Unveiling RNA virosphere associated with marine microorganisms.</title>
        <authorList>
            <person name="Urayama S."/>
            <person name="Takaki Y."/>
            <person name="Nishi S."/>
            <person name="Yoshida Y."/>
            <person name="Deguchi S."/>
            <person name="Takai K."/>
            <person name="Nunoura T."/>
        </authorList>
    </citation>
    <scope>NUCLEOTIDE SEQUENCE</scope>
</reference>
<protein>
    <submittedName>
        <fullName evidence="2">Uncharacterized protein</fullName>
    </submittedName>
</protein>
<evidence type="ECO:0000256" key="1">
    <source>
        <dbReference type="SAM" id="MobiDB-lite"/>
    </source>
</evidence>
<dbReference type="EMBL" id="BDQA01000399">
    <property type="protein sequence ID" value="GBH21867.1"/>
    <property type="molecule type" value="Genomic_RNA"/>
</dbReference>
<organism evidence="2">
    <name type="scientific">viral metagenome</name>
    <dbReference type="NCBI Taxonomy" id="1070528"/>
    <lineage>
        <taxon>unclassified sequences</taxon>
        <taxon>metagenomes</taxon>
        <taxon>organismal metagenomes</taxon>
    </lineage>
</organism>
<sequence length="467" mass="49925">MEGTGRGRNLIRHGYKSGKRGPPATSKPPGSGGGKVKPPSAGVPPANAPEVPDEADKPDVSDEADTQQVSFAPIEPKRTIDIRKPKDLLDLPLLVTKEDLLDITTRDSINMDDGYEVVLVESRPVIPSPDSGDNDRPTLLPKEWDEAITSTLLPGSDVKNTNQLGDVLISAGGLVAAPGVPKPNAVVGIGMAKTGDIIKSLNKGDYTGAIYDASPIAGLMHNEQSGAIDRIVKTAGLVGSLITGDIGGAGENLSTPAGEADERKPTEHLEVIGGEVAKWAESVGPSIGAVLSGVDKIGEDRIFGGIFNAASKFENMSNYVTSLPGIRKVEEDRYYTVYFYPRKGITYIEWKPTEDVRGLLSRSKFKDTMREWSEDFLAAAGAKIPAWSRRVRHILSKYGPESKTVKHYGYSRGGGLATHLGGTGYGTGYFSPYAPAPTSKSKLSGDTLHDVIINPMSYMLLLRKRIS</sequence>
<feature type="compositionally biased region" description="Low complexity" evidence="1">
    <location>
        <begin position="36"/>
        <end position="45"/>
    </location>
</feature>
<name>A0A2V0R9U4_9ZZZZ</name>
<comment type="caution">
    <text evidence="2">The sequence shown here is derived from an EMBL/GenBank/DDBJ whole genome shotgun (WGS) entry which is preliminary data.</text>
</comment>
<evidence type="ECO:0000313" key="2">
    <source>
        <dbReference type="EMBL" id="GBH21867.1"/>
    </source>
</evidence>
<dbReference type="AlphaFoldDB" id="A0A2V0R9U4"/>
<proteinExistence type="predicted"/>